<evidence type="ECO:0000259" key="3">
    <source>
        <dbReference type="Pfam" id="PF11887"/>
    </source>
</evidence>
<dbReference type="PANTHER" id="PTHR33371:SF15">
    <property type="entry name" value="LIPOPROTEIN LPRN"/>
    <property type="match status" value="1"/>
</dbReference>
<proteinExistence type="predicted"/>
<dbReference type="PANTHER" id="PTHR33371">
    <property type="entry name" value="INTERMEMBRANE PHOSPHOLIPID TRANSPORT SYSTEM BINDING PROTEIN MLAD-RELATED"/>
    <property type="match status" value="1"/>
</dbReference>
<dbReference type="Proteomes" id="UP001500443">
    <property type="component" value="Unassembled WGS sequence"/>
</dbReference>
<feature type="region of interest" description="Disordered" evidence="1">
    <location>
        <begin position="365"/>
        <end position="481"/>
    </location>
</feature>
<sequence length="481" mass="49352">MRWHIKPVVGIAATALVLASPFALMEVYESADVEFTGIQDLPLPGGADLGDHPYEVTAEFEDVLSLVPQSAVRVNDVAVGRVTDIEVADDGWTAMVTMKVNGDVRLPVGAYARIEQSSLLGEKYVQLLAPPEKKQVDAQPAGDLGSAPGDVTTAVLADPDEAEKPDIPLARTNRNPEVEEVFGALSMLLNGGGIEQLRTISRELNKALDGNEAQVRSVLKRVDTLMTSLDDNKDGITDALDSLNRLSATLASRKTGIGTVLEDLSPGMKVLEEQRGALVTMLRSLDRLSDVAVGTIDASREDMVADLKALGPVLKNLADAGQALPKSLEVLFTYPFTDEVLNGVKGDYLNIYLAVAAPRGTEVIPPLTEDPLPHSGDPGGAAAPGTALSLPLPLPSVTPAPPGDGPTPAPDPRDPAPGDTGSASPGGGAPSDGDSGSGSGDGGGDGDGTPSGSSPGGSPAGTRPPEAPAASGSEEPGGETR</sequence>
<feature type="compositionally biased region" description="Pro residues" evidence="1">
    <location>
        <begin position="392"/>
        <end position="410"/>
    </location>
</feature>
<dbReference type="Pfam" id="PF02470">
    <property type="entry name" value="MlaD"/>
    <property type="match status" value="1"/>
</dbReference>
<dbReference type="Pfam" id="PF11887">
    <property type="entry name" value="Mce4_CUP1"/>
    <property type="match status" value="1"/>
</dbReference>
<evidence type="ECO:0000259" key="2">
    <source>
        <dbReference type="Pfam" id="PF02470"/>
    </source>
</evidence>
<feature type="domain" description="Mce/MlaD" evidence="2">
    <location>
        <begin position="53"/>
        <end position="128"/>
    </location>
</feature>
<feature type="domain" description="Mammalian cell entry C-terminal" evidence="3">
    <location>
        <begin position="167"/>
        <end position="331"/>
    </location>
</feature>
<organism evidence="4 5">
    <name type="scientific">Streptomyces synnematoformans</name>
    <dbReference type="NCBI Taxonomy" id="415721"/>
    <lineage>
        <taxon>Bacteria</taxon>
        <taxon>Bacillati</taxon>
        <taxon>Actinomycetota</taxon>
        <taxon>Actinomycetes</taxon>
        <taxon>Kitasatosporales</taxon>
        <taxon>Streptomycetaceae</taxon>
        <taxon>Streptomyces</taxon>
    </lineage>
</organism>
<dbReference type="EMBL" id="BAAAPF010000086">
    <property type="protein sequence ID" value="GAA2125121.1"/>
    <property type="molecule type" value="Genomic_DNA"/>
</dbReference>
<gene>
    <name evidence="4" type="ORF">GCM10009802_30480</name>
</gene>
<dbReference type="InterPro" id="IPR024516">
    <property type="entry name" value="Mce_C"/>
</dbReference>
<protein>
    <submittedName>
        <fullName evidence="4">MCE family protein</fullName>
    </submittedName>
</protein>
<accession>A0ABN2YCS5</accession>
<dbReference type="InterPro" id="IPR052336">
    <property type="entry name" value="MlaD_Phospholipid_Transporter"/>
</dbReference>
<dbReference type="InterPro" id="IPR003399">
    <property type="entry name" value="Mce/MlaD"/>
</dbReference>
<keyword evidence="5" id="KW-1185">Reference proteome</keyword>
<reference evidence="4 5" key="1">
    <citation type="journal article" date="2019" name="Int. J. Syst. Evol. Microbiol.">
        <title>The Global Catalogue of Microorganisms (GCM) 10K type strain sequencing project: providing services to taxonomists for standard genome sequencing and annotation.</title>
        <authorList>
            <consortium name="The Broad Institute Genomics Platform"/>
            <consortium name="The Broad Institute Genome Sequencing Center for Infectious Disease"/>
            <person name="Wu L."/>
            <person name="Ma J."/>
        </authorList>
    </citation>
    <scope>NUCLEOTIDE SEQUENCE [LARGE SCALE GENOMIC DNA]</scope>
    <source>
        <strain evidence="4 5">JCM 15481</strain>
    </source>
</reference>
<name>A0ABN2YCS5_9ACTN</name>
<feature type="compositionally biased region" description="Low complexity" evidence="1">
    <location>
        <begin position="380"/>
        <end position="391"/>
    </location>
</feature>
<evidence type="ECO:0000256" key="1">
    <source>
        <dbReference type="SAM" id="MobiDB-lite"/>
    </source>
</evidence>
<comment type="caution">
    <text evidence="4">The sequence shown here is derived from an EMBL/GenBank/DDBJ whole genome shotgun (WGS) entry which is preliminary data.</text>
</comment>
<feature type="compositionally biased region" description="Gly residues" evidence="1">
    <location>
        <begin position="424"/>
        <end position="459"/>
    </location>
</feature>
<evidence type="ECO:0000313" key="5">
    <source>
        <dbReference type="Proteomes" id="UP001500443"/>
    </source>
</evidence>
<dbReference type="RefSeq" id="WP_344290555.1">
    <property type="nucleotide sequence ID" value="NZ_BAAAPF010000086.1"/>
</dbReference>
<evidence type="ECO:0000313" key="4">
    <source>
        <dbReference type="EMBL" id="GAA2125121.1"/>
    </source>
</evidence>